<dbReference type="Proteomes" id="UP000006447">
    <property type="component" value="Unassembled WGS sequence"/>
</dbReference>
<evidence type="ECO:0000313" key="1">
    <source>
        <dbReference type="EMBL" id="EID76202.1"/>
    </source>
</evidence>
<dbReference type="EMBL" id="AJJH01000145">
    <property type="protein sequence ID" value="EID76202.1"/>
    <property type="molecule type" value="Genomic_DNA"/>
</dbReference>
<protein>
    <submittedName>
        <fullName evidence="1">Uncharacterized protein</fullName>
    </submittedName>
</protein>
<evidence type="ECO:0000313" key="2">
    <source>
        <dbReference type="Proteomes" id="UP000006447"/>
    </source>
</evidence>
<gene>
    <name evidence="1" type="ORF">W59_27076</name>
</gene>
<comment type="caution">
    <text evidence="1">The sequence shown here is derived from an EMBL/GenBank/DDBJ whole genome shotgun (WGS) entry which is preliminary data.</text>
</comment>
<reference evidence="1 2" key="1">
    <citation type="journal article" date="2012" name="J. Bacteriol.">
        <title>Draft genome sequence of the nitrophenol-degrading actinomycete Rhodococcus imtechensis RKJ300.</title>
        <authorList>
            <person name="Vikram S."/>
            <person name="Kumar S."/>
            <person name="Subramanian S."/>
            <person name="Raghava G.P."/>
        </authorList>
    </citation>
    <scope>NUCLEOTIDE SEQUENCE [LARGE SCALE GENOMIC DNA]</scope>
    <source>
        <strain evidence="1 2">RKJ300</strain>
    </source>
</reference>
<dbReference type="AlphaFoldDB" id="I0WII6"/>
<sequence length="79" mass="8608">MVQQEMASAGLTVGTRVRITAGRVDRISATSDPARTGVIMYDAGVDYANVPLDDGNPRVRRGWEFSSTMGRCIFTTPRT</sequence>
<dbReference type="PATRIC" id="fig|1165867.3.peg.5538"/>
<proteinExistence type="predicted"/>
<name>I0WII6_RHOOP</name>
<accession>I0WII6</accession>
<organism evidence="1 2">
    <name type="scientific">Rhodococcus opacus RKJ300 = JCM 13270</name>
    <dbReference type="NCBI Taxonomy" id="1165867"/>
    <lineage>
        <taxon>Bacteria</taxon>
        <taxon>Bacillati</taxon>
        <taxon>Actinomycetota</taxon>
        <taxon>Actinomycetes</taxon>
        <taxon>Mycobacteriales</taxon>
        <taxon>Nocardiaceae</taxon>
        <taxon>Rhodococcus</taxon>
    </lineage>
</organism>